<evidence type="ECO:0000259" key="1">
    <source>
        <dbReference type="Pfam" id="PF00078"/>
    </source>
</evidence>
<feature type="domain" description="Reverse transcriptase" evidence="1">
    <location>
        <begin position="2"/>
        <end position="131"/>
    </location>
</feature>
<keyword evidence="3" id="KW-1185">Reference proteome</keyword>
<proteinExistence type="predicted"/>
<organism evidence="2 3">
    <name type="scientific">Hibiscus sabdariffa</name>
    <name type="common">roselle</name>
    <dbReference type="NCBI Taxonomy" id="183260"/>
    <lineage>
        <taxon>Eukaryota</taxon>
        <taxon>Viridiplantae</taxon>
        <taxon>Streptophyta</taxon>
        <taxon>Embryophyta</taxon>
        <taxon>Tracheophyta</taxon>
        <taxon>Spermatophyta</taxon>
        <taxon>Magnoliopsida</taxon>
        <taxon>eudicotyledons</taxon>
        <taxon>Gunneridae</taxon>
        <taxon>Pentapetalae</taxon>
        <taxon>rosids</taxon>
        <taxon>malvids</taxon>
        <taxon>Malvales</taxon>
        <taxon>Malvaceae</taxon>
        <taxon>Malvoideae</taxon>
        <taxon>Hibiscus</taxon>
    </lineage>
</organism>
<dbReference type="Gene3D" id="3.10.10.10">
    <property type="entry name" value="HIV Type 1 Reverse Transcriptase, subunit A, domain 1"/>
    <property type="match status" value="1"/>
</dbReference>
<dbReference type="PANTHER" id="PTHR24559">
    <property type="entry name" value="TRANSPOSON TY3-I GAG-POL POLYPROTEIN"/>
    <property type="match status" value="1"/>
</dbReference>
<dbReference type="SUPFAM" id="SSF56672">
    <property type="entry name" value="DNA/RNA polymerases"/>
    <property type="match status" value="1"/>
</dbReference>
<evidence type="ECO:0000313" key="2">
    <source>
        <dbReference type="EMBL" id="KAK9043211.1"/>
    </source>
</evidence>
<dbReference type="InterPro" id="IPR000477">
    <property type="entry name" value="RT_dom"/>
</dbReference>
<accession>A0ABR2U0G3</accession>
<dbReference type="PANTHER" id="PTHR24559:SF444">
    <property type="entry name" value="REVERSE TRANSCRIPTASE DOMAIN-CONTAINING PROTEIN"/>
    <property type="match status" value="1"/>
</dbReference>
<dbReference type="CDD" id="cd01647">
    <property type="entry name" value="RT_LTR"/>
    <property type="match status" value="1"/>
</dbReference>
<dbReference type="Pfam" id="PF00078">
    <property type="entry name" value="RVT_1"/>
    <property type="match status" value="1"/>
</dbReference>
<gene>
    <name evidence="2" type="ORF">V6N11_071558</name>
</gene>
<protein>
    <recommendedName>
        <fullName evidence="1">Reverse transcriptase domain-containing protein</fullName>
    </recommendedName>
</protein>
<dbReference type="Gene3D" id="3.30.70.270">
    <property type="match status" value="1"/>
</dbReference>
<sequence length="132" mass="16204">MRLCIDYRQLNRVTIKKKYPLPRIEDLFDQLRDASMFSKIDLRSSYYQMRVKDADVLKTAFRTRYGHFEFLVMPFWLTNSHATFRDLMNRIFKPYVDKVIIVFIDDILMYSRNEDEHAEHLWIILQTLREHH</sequence>
<comment type="caution">
    <text evidence="2">The sequence shown here is derived from an EMBL/GenBank/DDBJ whole genome shotgun (WGS) entry which is preliminary data.</text>
</comment>
<dbReference type="InterPro" id="IPR043502">
    <property type="entry name" value="DNA/RNA_pol_sf"/>
</dbReference>
<dbReference type="InterPro" id="IPR053134">
    <property type="entry name" value="RNA-dir_DNA_polymerase"/>
</dbReference>
<name>A0ABR2U0G3_9ROSI</name>
<reference evidence="2 3" key="1">
    <citation type="journal article" date="2024" name="G3 (Bethesda)">
        <title>Genome assembly of Hibiscus sabdariffa L. provides insights into metabolisms of medicinal natural products.</title>
        <authorList>
            <person name="Kim T."/>
        </authorList>
    </citation>
    <scope>NUCLEOTIDE SEQUENCE [LARGE SCALE GENOMIC DNA]</scope>
    <source>
        <strain evidence="2">TK-2024</strain>
        <tissue evidence="2">Old leaves</tissue>
    </source>
</reference>
<dbReference type="Proteomes" id="UP001396334">
    <property type="component" value="Unassembled WGS sequence"/>
</dbReference>
<evidence type="ECO:0000313" key="3">
    <source>
        <dbReference type="Proteomes" id="UP001396334"/>
    </source>
</evidence>
<dbReference type="EMBL" id="JBBPBN010000003">
    <property type="protein sequence ID" value="KAK9043211.1"/>
    <property type="molecule type" value="Genomic_DNA"/>
</dbReference>
<dbReference type="InterPro" id="IPR043128">
    <property type="entry name" value="Rev_trsase/Diguanyl_cyclase"/>
</dbReference>